<dbReference type="EMBL" id="JADCNL010000004">
    <property type="protein sequence ID" value="KAG0485249.1"/>
    <property type="molecule type" value="Genomic_DNA"/>
</dbReference>
<organism evidence="1 2">
    <name type="scientific">Vanilla planifolia</name>
    <name type="common">Vanilla</name>
    <dbReference type="NCBI Taxonomy" id="51239"/>
    <lineage>
        <taxon>Eukaryota</taxon>
        <taxon>Viridiplantae</taxon>
        <taxon>Streptophyta</taxon>
        <taxon>Embryophyta</taxon>
        <taxon>Tracheophyta</taxon>
        <taxon>Spermatophyta</taxon>
        <taxon>Magnoliopsida</taxon>
        <taxon>Liliopsida</taxon>
        <taxon>Asparagales</taxon>
        <taxon>Orchidaceae</taxon>
        <taxon>Vanilloideae</taxon>
        <taxon>Vanilleae</taxon>
        <taxon>Vanilla</taxon>
    </lineage>
</organism>
<accession>A0A835RAE2</accession>
<dbReference type="OrthoDB" id="10299098at2759"/>
<proteinExistence type="predicted"/>
<gene>
    <name evidence="1" type="ORF">HPP92_009328</name>
</gene>
<dbReference type="Proteomes" id="UP000636800">
    <property type="component" value="Unassembled WGS sequence"/>
</dbReference>
<reference evidence="1 2" key="1">
    <citation type="journal article" date="2020" name="Nat. Food">
        <title>A phased Vanilla planifolia genome enables genetic improvement of flavour and production.</title>
        <authorList>
            <person name="Hasing T."/>
            <person name="Tang H."/>
            <person name="Brym M."/>
            <person name="Khazi F."/>
            <person name="Huang T."/>
            <person name="Chambers A.H."/>
        </authorList>
    </citation>
    <scope>NUCLEOTIDE SEQUENCE [LARGE SCALE GENOMIC DNA]</scope>
    <source>
        <tissue evidence="1">Leaf</tissue>
    </source>
</reference>
<name>A0A835RAE2_VANPL</name>
<protein>
    <submittedName>
        <fullName evidence="1">Uncharacterized protein</fullName>
    </submittedName>
</protein>
<evidence type="ECO:0000313" key="2">
    <source>
        <dbReference type="Proteomes" id="UP000636800"/>
    </source>
</evidence>
<sequence length="148" mass="16135">MDELKLAVDRIDLHKLGDVPKNKGCRSTLTGSEKTTMTEAMKKVKQLTSNALAIVGAASKFVSMAGLYRVDSINVAEVRVNKLEENSEDEAVSFNPDNGMPTWLTEESRRHLKELVSTPKNNLKSVILSRIAAGLHRVVGALTNSSAK</sequence>
<evidence type="ECO:0000313" key="1">
    <source>
        <dbReference type="EMBL" id="KAG0485249.1"/>
    </source>
</evidence>
<keyword evidence="2" id="KW-1185">Reference proteome</keyword>
<dbReference type="AlphaFoldDB" id="A0A835RAE2"/>
<comment type="caution">
    <text evidence="1">The sequence shown here is derived from an EMBL/GenBank/DDBJ whole genome shotgun (WGS) entry which is preliminary data.</text>
</comment>